<dbReference type="AlphaFoldDB" id="A0A4Q1BFT6"/>
<organism evidence="3 4">
    <name type="scientific">Tremella mesenterica</name>
    <name type="common">Jelly fungus</name>
    <dbReference type="NCBI Taxonomy" id="5217"/>
    <lineage>
        <taxon>Eukaryota</taxon>
        <taxon>Fungi</taxon>
        <taxon>Dikarya</taxon>
        <taxon>Basidiomycota</taxon>
        <taxon>Agaricomycotina</taxon>
        <taxon>Tremellomycetes</taxon>
        <taxon>Tremellales</taxon>
        <taxon>Tremellaceae</taxon>
        <taxon>Tremella</taxon>
    </lineage>
</organism>
<evidence type="ECO:0000256" key="2">
    <source>
        <dbReference type="SAM" id="Phobius"/>
    </source>
</evidence>
<gene>
    <name evidence="3" type="ORF">M231_07405</name>
</gene>
<dbReference type="OrthoDB" id="2562427at2759"/>
<comment type="caution">
    <text evidence="3">The sequence shown here is derived from an EMBL/GenBank/DDBJ whole genome shotgun (WGS) entry which is preliminary data.</text>
</comment>
<proteinExistence type="predicted"/>
<sequence length="236" mass="25668">MELLYQHILPHLPRQLQQLVLNPPSLSHPLSFLPIFRTAAPYAWWIIVILSFYIVWTTLAGVFGYLSRILRFALRIGPIVGIIAWVMANSGQGSMEDMFSAAQQWMGGQNGGSIPGLASLAGLFTDSPRSSRSRKSTSRSGLFGGTEPISSRTRSSKQKKGKRGSKKGGGNVPGEDFVTTLLNSATGLNREEGGIGWQDVVQDYVKTALAKASGLEWLFGDGAAEEEQTGRSGRRR</sequence>
<dbReference type="InParanoid" id="A0A4Q1BFT6"/>
<dbReference type="Proteomes" id="UP000289152">
    <property type="component" value="Unassembled WGS sequence"/>
</dbReference>
<keyword evidence="2" id="KW-0812">Transmembrane</keyword>
<keyword evidence="2" id="KW-0472">Membrane</keyword>
<feature type="transmembrane region" description="Helical" evidence="2">
    <location>
        <begin position="42"/>
        <end position="65"/>
    </location>
</feature>
<feature type="region of interest" description="Disordered" evidence="1">
    <location>
        <begin position="125"/>
        <end position="177"/>
    </location>
</feature>
<accession>A0A4Q1BFT6</accession>
<dbReference type="VEuPathDB" id="FungiDB:TREMEDRAFT_36230"/>
<feature type="compositionally biased region" description="Basic residues" evidence="1">
    <location>
        <begin position="154"/>
        <end position="166"/>
    </location>
</feature>
<protein>
    <submittedName>
        <fullName evidence="3">Uncharacterized protein</fullName>
    </submittedName>
</protein>
<keyword evidence="4" id="KW-1185">Reference proteome</keyword>
<evidence type="ECO:0000256" key="1">
    <source>
        <dbReference type="SAM" id="MobiDB-lite"/>
    </source>
</evidence>
<reference evidence="3 4" key="1">
    <citation type="submission" date="2016-06" db="EMBL/GenBank/DDBJ databases">
        <title>Evolution of pathogenesis and genome organization in the Tremellales.</title>
        <authorList>
            <person name="Cuomo C."/>
            <person name="Litvintseva A."/>
            <person name="Heitman J."/>
            <person name="Chen Y."/>
            <person name="Sun S."/>
            <person name="Springer D."/>
            <person name="Dromer F."/>
            <person name="Young S."/>
            <person name="Zeng Q."/>
            <person name="Chapman S."/>
            <person name="Gujja S."/>
            <person name="Saif S."/>
            <person name="Birren B."/>
        </authorList>
    </citation>
    <scope>NUCLEOTIDE SEQUENCE [LARGE SCALE GENOMIC DNA]</scope>
    <source>
        <strain evidence="3 4">ATCC 28783</strain>
    </source>
</reference>
<feature type="transmembrane region" description="Helical" evidence="2">
    <location>
        <begin position="72"/>
        <end position="88"/>
    </location>
</feature>
<dbReference type="EMBL" id="SDIL01000143">
    <property type="protein sequence ID" value="RXK35333.1"/>
    <property type="molecule type" value="Genomic_DNA"/>
</dbReference>
<evidence type="ECO:0000313" key="3">
    <source>
        <dbReference type="EMBL" id="RXK35333.1"/>
    </source>
</evidence>
<evidence type="ECO:0000313" key="4">
    <source>
        <dbReference type="Proteomes" id="UP000289152"/>
    </source>
</evidence>
<name>A0A4Q1BFT6_TREME</name>
<keyword evidence="2" id="KW-1133">Transmembrane helix</keyword>